<dbReference type="PANTHER" id="PTHR34106">
    <property type="entry name" value="GLYCOSIDASE"/>
    <property type="match status" value="1"/>
</dbReference>
<evidence type="ECO:0000256" key="2">
    <source>
        <dbReference type="ARBA" id="ARBA00022679"/>
    </source>
</evidence>
<feature type="transmembrane region" description="Helical" evidence="4">
    <location>
        <begin position="15"/>
        <end position="40"/>
    </location>
</feature>
<keyword evidence="4" id="KW-0472">Membrane</keyword>
<dbReference type="SUPFAM" id="SSF75005">
    <property type="entry name" value="Arabinanase/levansucrase/invertase"/>
    <property type="match status" value="1"/>
</dbReference>
<keyword evidence="4" id="KW-0812">Transmembrane</keyword>
<dbReference type="EMBL" id="MHRP01000019">
    <property type="protein sequence ID" value="OHA27250.1"/>
    <property type="molecule type" value="Genomic_DNA"/>
</dbReference>
<dbReference type="PANTHER" id="PTHR34106:SF5">
    <property type="entry name" value="GLYCOSIDASE"/>
    <property type="match status" value="1"/>
</dbReference>
<dbReference type="Gene3D" id="2.115.10.20">
    <property type="entry name" value="Glycosyl hydrolase domain, family 43"/>
    <property type="match status" value="1"/>
</dbReference>
<evidence type="ECO:0008006" key="7">
    <source>
        <dbReference type="Google" id="ProtNLM"/>
    </source>
</evidence>
<evidence type="ECO:0000256" key="3">
    <source>
        <dbReference type="ARBA" id="ARBA00024356"/>
    </source>
</evidence>
<protein>
    <recommendedName>
        <fullName evidence="7">Glycosidase</fullName>
    </recommendedName>
</protein>
<comment type="caution">
    <text evidence="5">The sequence shown here is derived from an EMBL/GenBank/DDBJ whole genome shotgun (WGS) entry which is preliminary data.</text>
</comment>
<keyword evidence="1" id="KW-0328">Glycosyltransferase</keyword>
<keyword evidence="4" id="KW-1133">Transmembrane helix</keyword>
<sequence>MYGMPFNLTTITAHIAPIVVKIALLFIVAILVSYIIYIFWLAPSWKRRRTPPSLKRSDKNPVLKPISKHWWESEAVFNPAAVVDKGIVHLFYRALGKDGISRIGYAKSHDGIHFERLPYPVFVAENVTEARKHYPYTSPARLTYDTETYTSGGGWGGAEDPRAVKMNGRIFLTFNMFNGWESMRVALTSIDAENLAHKRWNWRRFSYLSEPNTRHKNWVLFPEKISGKYALIHSLYAKDPEHIQIKLLDEIEMSDPIKNMASHDPQRMATQKIAWHERMRSAGPPPIKTKYGWLLFYHAMDKEQHRYKLGALLLHLQNPTKVLYRSLTPVLEPDEWYENDGKPGIVYASGTVVLGNNLIVYYGGGDKYVAAAKTNLNEFLKKLISHGHTALKLEPVKL</sequence>
<dbReference type="Proteomes" id="UP000177943">
    <property type="component" value="Unassembled WGS sequence"/>
</dbReference>
<evidence type="ECO:0000313" key="6">
    <source>
        <dbReference type="Proteomes" id="UP000177943"/>
    </source>
</evidence>
<gene>
    <name evidence="5" type="ORF">A3D56_00345</name>
</gene>
<evidence type="ECO:0000313" key="5">
    <source>
        <dbReference type="EMBL" id="OHA27250.1"/>
    </source>
</evidence>
<evidence type="ECO:0000256" key="4">
    <source>
        <dbReference type="SAM" id="Phobius"/>
    </source>
</evidence>
<proteinExistence type="inferred from homology"/>
<dbReference type="GO" id="GO:0016757">
    <property type="term" value="F:glycosyltransferase activity"/>
    <property type="evidence" value="ECO:0007669"/>
    <property type="project" value="UniProtKB-KW"/>
</dbReference>
<evidence type="ECO:0000256" key="1">
    <source>
        <dbReference type="ARBA" id="ARBA00022676"/>
    </source>
</evidence>
<accession>A0A1G2MTM7</accession>
<dbReference type="InterPro" id="IPR023296">
    <property type="entry name" value="Glyco_hydro_beta-prop_sf"/>
</dbReference>
<name>A0A1G2MTM7_9BACT</name>
<dbReference type="Pfam" id="PF04041">
    <property type="entry name" value="Glyco_hydro_130"/>
    <property type="match status" value="1"/>
</dbReference>
<comment type="similarity">
    <text evidence="3">Belongs to the glycosyl hydrolase 130 family.</text>
</comment>
<dbReference type="AlphaFoldDB" id="A0A1G2MTM7"/>
<dbReference type="CDD" id="cd18614">
    <property type="entry name" value="GH130"/>
    <property type="match status" value="1"/>
</dbReference>
<keyword evidence="2" id="KW-0808">Transferase</keyword>
<organism evidence="5 6">
    <name type="scientific">Candidatus Taylorbacteria bacterium RIFCSPHIGHO2_02_FULL_45_35</name>
    <dbReference type="NCBI Taxonomy" id="1802311"/>
    <lineage>
        <taxon>Bacteria</taxon>
        <taxon>Candidatus Tayloriibacteriota</taxon>
    </lineage>
</organism>
<dbReference type="InterPro" id="IPR007184">
    <property type="entry name" value="Mannoside_phosphorylase"/>
</dbReference>
<reference evidence="5 6" key="1">
    <citation type="journal article" date="2016" name="Nat. Commun.">
        <title>Thousands of microbial genomes shed light on interconnected biogeochemical processes in an aquifer system.</title>
        <authorList>
            <person name="Anantharaman K."/>
            <person name="Brown C.T."/>
            <person name="Hug L.A."/>
            <person name="Sharon I."/>
            <person name="Castelle C.J."/>
            <person name="Probst A.J."/>
            <person name="Thomas B.C."/>
            <person name="Singh A."/>
            <person name="Wilkins M.J."/>
            <person name="Karaoz U."/>
            <person name="Brodie E.L."/>
            <person name="Williams K.H."/>
            <person name="Hubbard S.S."/>
            <person name="Banfield J.F."/>
        </authorList>
    </citation>
    <scope>NUCLEOTIDE SEQUENCE [LARGE SCALE GENOMIC DNA]</scope>
</reference>